<reference evidence="2 3" key="1">
    <citation type="journal article" date="2022" name="Nat. Ecol. Evol.">
        <title>A masculinizing supergene underlies an exaggerated male reproductive morph in a spider.</title>
        <authorList>
            <person name="Hendrickx F."/>
            <person name="De Corte Z."/>
            <person name="Sonet G."/>
            <person name="Van Belleghem S.M."/>
            <person name="Kostlbacher S."/>
            <person name="Vangestel C."/>
        </authorList>
    </citation>
    <scope>NUCLEOTIDE SEQUENCE [LARGE SCALE GENOMIC DNA]</scope>
    <source>
        <strain evidence="2">W744_W776</strain>
    </source>
</reference>
<dbReference type="EMBL" id="JAFNEN010000301">
    <property type="protein sequence ID" value="KAG8186445.1"/>
    <property type="molecule type" value="Genomic_DNA"/>
</dbReference>
<evidence type="ECO:0000313" key="3">
    <source>
        <dbReference type="Proteomes" id="UP000827092"/>
    </source>
</evidence>
<dbReference type="Proteomes" id="UP000827092">
    <property type="component" value="Unassembled WGS sequence"/>
</dbReference>
<sequence>MGAVICGSRNATSTDRGSGKQSSKFLRRKNPPDSTCDSSNLVECSSPTKSTGKETHSNKCDDQYCISQQIETKERKFECCTIENSSSLLCQKKECSSSQLFRQVWRERRKHKTYSSESLQSLRKITPTPTVVETGYSTFDNFSENANKPIYAESIAQTNVVSVEDRCTSTITFSENNVVSVEDRCTSTIACAETNVVSVEDRSTSTIECVDSLAKVLSSSETCGLCDFLKSGSHSRWDGLETDATVFKEITRDIHELLNTTCKNMTKIKLQKMEPRQNTRIVIKRDRDGLKEIIISNGGSAYQIQVKFETASASSVDEIRKRLKQCHPPMPVFMAFEALVDDVG</sequence>
<protein>
    <submittedName>
        <fullName evidence="2">Uncharacterized protein</fullName>
    </submittedName>
</protein>
<feature type="compositionally biased region" description="Polar residues" evidence="1">
    <location>
        <begin position="32"/>
        <end position="50"/>
    </location>
</feature>
<proteinExistence type="predicted"/>
<feature type="region of interest" description="Disordered" evidence="1">
    <location>
        <begin position="1"/>
        <end position="59"/>
    </location>
</feature>
<comment type="caution">
    <text evidence="2">The sequence shown here is derived from an EMBL/GenBank/DDBJ whole genome shotgun (WGS) entry which is preliminary data.</text>
</comment>
<gene>
    <name evidence="2" type="ORF">JTE90_012366</name>
</gene>
<feature type="compositionally biased region" description="Polar residues" evidence="1">
    <location>
        <begin position="9"/>
        <end position="24"/>
    </location>
</feature>
<accession>A0AAV6UQD0</accession>
<evidence type="ECO:0000256" key="1">
    <source>
        <dbReference type="SAM" id="MobiDB-lite"/>
    </source>
</evidence>
<dbReference type="AlphaFoldDB" id="A0AAV6UQD0"/>
<organism evidence="2 3">
    <name type="scientific">Oedothorax gibbosus</name>
    <dbReference type="NCBI Taxonomy" id="931172"/>
    <lineage>
        <taxon>Eukaryota</taxon>
        <taxon>Metazoa</taxon>
        <taxon>Ecdysozoa</taxon>
        <taxon>Arthropoda</taxon>
        <taxon>Chelicerata</taxon>
        <taxon>Arachnida</taxon>
        <taxon>Araneae</taxon>
        <taxon>Araneomorphae</taxon>
        <taxon>Entelegynae</taxon>
        <taxon>Araneoidea</taxon>
        <taxon>Linyphiidae</taxon>
        <taxon>Erigoninae</taxon>
        <taxon>Oedothorax</taxon>
    </lineage>
</organism>
<name>A0AAV6UQD0_9ARAC</name>
<evidence type="ECO:0000313" key="2">
    <source>
        <dbReference type="EMBL" id="KAG8186445.1"/>
    </source>
</evidence>
<keyword evidence="3" id="KW-1185">Reference proteome</keyword>